<comment type="similarity">
    <text evidence="1">Belongs to the dynein heavy chain family.</text>
</comment>
<keyword evidence="4" id="KW-1185">Reference proteome</keyword>
<gene>
    <name evidence="3" type="primary">Dnah8</name>
    <name evidence="3" type="ORF">CEXT_212431</name>
</gene>
<dbReference type="GO" id="GO:0051959">
    <property type="term" value="F:dynein light intermediate chain binding"/>
    <property type="evidence" value="ECO:0007669"/>
    <property type="project" value="InterPro"/>
</dbReference>
<comment type="caution">
    <text evidence="3">The sequence shown here is derived from an EMBL/GenBank/DDBJ whole genome shotgun (WGS) entry which is preliminary data.</text>
</comment>
<evidence type="ECO:0000259" key="2">
    <source>
        <dbReference type="Pfam" id="PF12780"/>
    </source>
</evidence>
<proteinExistence type="inferred from homology"/>
<dbReference type="PANTHER" id="PTHR46961">
    <property type="entry name" value="DYNEIN HEAVY CHAIN 1, AXONEMAL-LIKE PROTEIN"/>
    <property type="match status" value="1"/>
</dbReference>
<accession>A0AAV4PGN5</accession>
<evidence type="ECO:0000256" key="1">
    <source>
        <dbReference type="ARBA" id="ARBA00008887"/>
    </source>
</evidence>
<dbReference type="GO" id="GO:0007018">
    <property type="term" value="P:microtubule-based movement"/>
    <property type="evidence" value="ECO:0007669"/>
    <property type="project" value="InterPro"/>
</dbReference>
<feature type="domain" description="Dynein heavy chain AAA module D4" evidence="2">
    <location>
        <begin position="77"/>
        <end position="176"/>
    </location>
</feature>
<dbReference type="InterPro" id="IPR027417">
    <property type="entry name" value="P-loop_NTPase"/>
</dbReference>
<dbReference type="GO" id="GO:0030286">
    <property type="term" value="C:dynein complex"/>
    <property type="evidence" value="ECO:0007669"/>
    <property type="project" value="InterPro"/>
</dbReference>
<dbReference type="EMBL" id="BPLR01004442">
    <property type="protein sequence ID" value="GIX94871.1"/>
    <property type="molecule type" value="Genomic_DNA"/>
</dbReference>
<evidence type="ECO:0000313" key="3">
    <source>
        <dbReference type="EMBL" id="GIX94871.1"/>
    </source>
</evidence>
<dbReference type="Proteomes" id="UP001054945">
    <property type="component" value="Unassembled WGS sequence"/>
</dbReference>
<organism evidence="3 4">
    <name type="scientific">Caerostris extrusa</name>
    <name type="common">Bark spider</name>
    <name type="synonym">Caerostris bankana</name>
    <dbReference type="NCBI Taxonomy" id="172846"/>
    <lineage>
        <taxon>Eukaryota</taxon>
        <taxon>Metazoa</taxon>
        <taxon>Ecdysozoa</taxon>
        <taxon>Arthropoda</taxon>
        <taxon>Chelicerata</taxon>
        <taxon>Arachnida</taxon>
        <taxon>Araneae</taxon>
        <taxon>Araneomorphae</taxon>
        <taxon>Entelegynae</taxon>
        <taxon>Araneoidea</taxon>
        <taxon>Araneidae</taxon>
        <taxon>Caerostris</taxon>
    </lineage>
</organism>
<protein>
    <submittedName>
        <fullName evidence="3">Dynein heavy chain 8, axonemal</fullName>
    </submittedName>
</protein>
<dbReference type="GO" id="GO:0045505">
    <property type="term" value="F:dynein intermediate chain binding"/>
    <property type="evidence" value="ECO:0007669"/>
    <property type="project" value="InterPro"/>
</dbReference>
<dbReference type="InterPro" id="IPR026983">
    <property type="entry name" value="DHC"/>
</dbReference>
<dbReference type="AlphaFoldDB" id="A0AAV4PGN5"/>
<name>A0AAV4PGN5_CAEEX</name>
<dbReference type="Gene3D" id="3.40.50.300">
    <property type="entry name" value="P-loop containing nucleotide triphosphate hydrolases"/>
    <property type="match status" value="1"/>
</dbReference>
<dbReference type="Pfam" id="PF12780">
    <property type="entry name" value="AAA_8"/>
    <property type="match status" value="1"/>
</dbReference>
<sequence>MDEVVNNEIGSAYLEILPEEPYFVNFMRDPPEPEDDEAEATLEMPLIYEQIPSFEELAERLSYFMHQYNEGSQRMQMDLVFFKDAMVHLVKISRIISTPQGSALLVGVGGSGKQSLTRLAASIYKHEIFQITLTRSYNIGNLVDDLKILYKKAGEEGKGVSFIFTDNEIKEESFFGILEYYSWFWRSRKFVS</sequence>
<dbReference type="SUPFAM" id="SSF52540">
    <property type="entry name" value="P-loop containing nucleoside triphosphate hydrolases"/>
    <property type="match status" value="1"/>
</dbReference>
<dbReference type="PANTHER" id="PTHR46961:SF19">
    <property type="entry name" value="DYNEIN HEAVY CHAIN 5, AXONEMAL"/>
    <property type="match status" value="1"/>
</dbReference>
<evidence type="ECO:0000313" key="4">
    <source>
        <dbReference type="Proteomes" id="UP001054945"/>
    </source>
</evidence>
<reference evidence="3 4" key="1">
    <citation type="submission" date="2021-06" db="EMBL/GenBank/DDBJ databases">
        <title>Caerostris extrusa draft genome.</title>
        <authorList>
            <person name="Kono N."/>
            <person name="Arakawa K."/>
        </authorList>
    </citation>
    <scope>NUCLEOTIDE SEQUENCE [LARGE SCALE GENOMIC DNA]</scope>
</reference>
<dbReference type="InterPro" id="IPR024317">
    <property type="entry name" value="Dynein_heavy_chain_D4_dom"/>
</dbReference>